<feature type="transmembrane region" description="Helical" evidence="10">
    <location>
        <begin position="408"/>
        <end position="428"/>
    </location>
</feature>
<evidence type="ECO:0000313" key="11">
    <source>
        <dbReference type="EMBL" id="ADY58075.1"/>
    </source>
</evidence>
<keyword evidence="5 10" id="KW-0812">Transmembrane</keyword>
<keyword evidence="12" id="KW-1185">Reference proteome</keyword>
<dbReference type="RefSeq" id="WP_013626819.1">
    <property type="nucleotide sequence ID" value="NC_015174.1"/>
</dbReference>
<organism evidence="11 12">
    <name type="scientific">Rubinisphaera brasiliensis (strain ATCC 49424 / DSM 5305 / JCM 21570 / IAM 15109 / NBRC 103401 / IFAM 1448)</name>
    <name type="common">Planctomyces brasiliensis</name>
    <dbReference type="NCBI Taxonomy" id="756272"/>
    <lineage>
        <taxon>Bacteria</taxon>
        <taxon>Pseudomonadati</taxon>
        <taxon>Planctomycetota</taxon>
        <taxon>Planctomycetia</taxon>
        <taxon>Planctomycetales</taxon>
        <taxon>Planctomycetaceae</taxon>
        <taxon>Rubinisphaera</taxon>
    </lineage>
</organism>
<keyword evidence="3" id="KW-0050">Antiport</keyword>
<protein>
    <recommendedName>
        <fullName evidence="9">Multidrug-efflux transporter</fullName>
    </recommendedName>
</protein>
<dbReference type="GO" id="GO:0005886">
    <property type="term" value="C:plasma membrane"/>
    <property type="evidence" value="ECO:0007669"/>
    <property type="project" value="UniProtKB-SubCell"/>
</dbReference>
<dbReference type="GO" id="GO:0015297">
    <property type="term" value="F:antiporter activity"/>
    <property type="evidence" value="ECO:0007669"/>
    <property type="project" value="UniProtKB-KW"/>
</dbReference>
<evidence type="ECO:0000256" key="7">
    <source>
        <dbReference type="ARBA" id="ARBA00023065"/>
    </source>
</evidence>
<reference evidence="12" key="1">
    <citation type="submission" date="2011-02" db="EMBL/GenBank/DDBJ databases">
        <title>The complete genome of Planctomyces brasiliensis DSM 5305.</title>
        <authorList>
            <person name="Lucas S."/>
            <person name="Copeland A."/>
            <person name="Lapidus A."/>
            <person name="Bruce D."/>
            <person name="Goodwin L."/>
            <person name="Pitluck S."/>
            <person name="Kyrpides N."/>
            <person name="Mavromatis K."/>
            <person name="Pagani I."/>
            <person name="Ivanova N."/>
            <person name="Ovchinnikova G."/>
            <person name="Lu M."/>
            <person name="Detter J.C."/>
            <person name="Han C."/>
            <person name="Land M."/>
            <person name="Hauser L."/>
            <person name="Markowitz V."/>
            <person name="Cheng J.-F."/>
            <person name="Hugenholtz P."/>
            <person name="Woyke T."/>
            <person name="Wu D."/>
            <person name="Tindall B."/>
            <person name="Pomrenke H.G."/>
            <person name="Brambilla E."/>
            <person name="Klenk H.-P."/>
            <person name="Eisen J.A."/>
        </authorList>
    </citation>
    <scope>NUCLEOTIDE SEQUENCE [LARGE SCALE GENOMIC DNA]</scope>
    <source>
        <strain evidence="12">ATCC 49424 / DSM 5305 / JCM 21570 / IAM 15109 / NBRC 103401 / IFAM 1448</strain>
    </source>
</reference>
<dbReference type="PANTHER" id="PTHR43298:SF2">
    <property type="entry name" value="FMN_FAD EXPORTER YEEO-RELATED"/>
    <property type="match status" value="1"/>
</dbReference>
<dbReference type="KEGG" id="pbs:Plabr_0448"/>
<evidence type="ECO:0000313" key="12">
    <source>
        <dbReference type="Proteomes" id="UP000006860"/>
    </source>
</evidence>
<name>F0SS64_RUBBR</name>
<feature type="transmembrane region" description="Helical" evidence="10">
    <location>
        <begin position="336"/>
        <end position="359"/>
    </location>
</feature>
<comment type="subcellular location">
    <subcellularLocation>
        <location evidence="1">Cell membrane</location>
        <topology evidence="1">Multi-pass membrane protein</topology>
    </subcellularLocation>
</comment>
<keyword evidence="2" id="KW-0813">Transport</keyword>
<dbReference type="GO" id="GO:0006811">
    <property type="term" value="P:monoatomic ion transport"/>
    <property type="evidence" value="ECO:0007669"/>
    <property type="project" value="UniProtKB-KW"/>
</dbReference>
<feature type="transmembrane region" description="Helical" evidence="10">
    <location>
        <begin position="434"/>
        <end position="458"/>
    </location>
</feature>
<evidence type="ECO:0000256" key="5">
    <source>
        <dbReference type="ARBA" id="ARBA00022692"/>
    </source>
</evidence>
<keyword evidence="6 10" id="KW-1133">Transmembrane helix</keyword>
<feature type="transmembrane region" description="Helical" evidence="10">
    <location>
        <begin position="69"/>
        <end position="90"/>
    </location>
</feature>
<evidence type="ECO:0000256" key="9">
    <source>
        <dbReference type="ARBA" id="ARBA00031636"/>
    </source>
</evidence>
<dbReference type="PANTHER" id="PTHR43298">
    <property type="entry name" value="MULTIDRUG RESISTANCE PROTEIN NORM-RELATED"/>
    <property type="match status" value="1"/>
</dbReference>
<accession>F0SS64</accession>
<keyword evidence="8 10" id="KW-0472">Membrane</keyword>
<keyword evidence="4" id="KW-1003">Cell membrane</keyword>
<dbReference type="HOGENOM" id="CLU_012893_6_5_0"/>
<feature type="transmembrane region" description="Helical" evidence="10">
    <location>
        <begin position="111"/>
        <end position="135"/>
    </location>
</feature>
<feature type="transmembrane region" description="Helical" evidence="10">
    <location>
        <begin position="253"/>
        <end position="279"/>
    </location>
</feature>
<gene>
    <name evidence="11" type="ordered locus">Plabr_0448</name>
</gene>
<evidence type="ECO:0000256" key="6">
    <source>
        <dbReference type="ARBA" id="ARBA00022989"/>
    </source>
</evidence>
<evidence type="ECO:0000256" key="4">
    <source>
        <dbReference type="ARBA" id="ARBA00022475"/>
    </source>
</evidence>
<proteinExistence type="predicted"/>
<evidence type="ECO:0000256" key="3">
    <source>
        <dbReference type="ARBA" id="ARBA00022449"/>
    </source>
</evidence>
<dbReference type="GO" id="GO:0042910">
    <property type="term" value="F:xenobiotic transmembrane transporter activity"/>
    <property type="evidence" value="ECO:0007669"/>
    <property type="project" value="InterPro"/>
</dbReference>
<evidence type="ECO:0000256" key="8">
    <source>
        <dbReference type="ARBA" id="ARBA00023136"/>
    </source>
</evidence>
<keyword evidence="7" id="KW-0406">Ion transport</keyword>
<feature type="transmembrane region" description="Helical" evidence="10">
    <location>
        <begin position="209"/>
        <end position="229"/>
    </location>
</feature>
<evidence type="ECO:0000256" key="10">
    <source>
        <dbReference type="SAM" id="Phobius"/>
    </source>
</evidence>
<evidence type="ECO:0000256" key="1">
    <source>
        <dbReference type="ARBA" id="ARBA00004651"/>
    </source>
</evidence>
<dbReference type="CDD" id="cd13133">
    <property type="entry name" value="MATE_like_7"/>
    <property type="match status" value="1"/>
</dbReference>
<feature type="transmembrane region" description="Helical" evidence="10">
    <location>
        <begin position="29"/>
        <end position="49"/>
    </location>
</feature>
<dbReference type="EMBL" id="CP002546">
    <property type="protein sequence ID" value="ADY58075.1"/>
    <property type="molecule type" value="Genomic_DNA"/>
</dbReference>
<feature type="transmembrane region" description="Helical" evidence="10">
    <location>
        <begin position="147"/>
        <end position="169"/>
    </location>
</feature>
<dbReference type="Pfam" id="PF01554">
    <property type="entry name" value="MatE"/>
    <property type="match status" value="2"/>
</dbReference>
<dbReference type="eggNOG" id="COG0534">
    <property type="taxonomic scope" value="Bacteria"/>
</dbReference>
<dbReference type="STRING" id="756272.Plabr_0448"/>
<feature type="transmembrane region" description="Helical" evidence="10">
    <location>
        <begin position="291"/>
        <end position="315"/>
    </location>
</feature>
<dbReference type="PIRSF" id="PIRSF006603">
    <property type="entry name" value="DinF"/>
    <property type="match status" value="1"/>
</dbReference>
<dbReference type="InterPro" id="IPR002528">
    <property type="entry name" value="MATE_fam"/>
</dbReference>
<dbReference type="Proteomes" id="UP000006860">
    <property type="component" value="Chromosome"/>
</dbReference>
<evidence type="ECO:0000256" key="2">
    <source>
        <dbReference type="ARBA" id="ARBA00022448"/>
    </source>
</evidence>
<dbReference type="NCBIfam" id="TIGR00797">
    <property type="entry name" value="matE"/>
    <property type="match status" value="1"/>
</dbReference>
<dbReference type="InterPro" id="IPR050222">
    <property type="entry name" value="MATE_MdtK"/>
</dbReference>
<dbReference type="AlphaFoldDB" id="F0SS64"/>
<feature type="transmembrane region" description="Helical" evidence="10">
    <location>
        <begin position="379"/>
        <end position="396"/>
    </location>
</feature>
<dbReference type="InterPro" id="IPR048279">
    <property type="entry name" value="MdtK-like"/>
</dbReference>
<dbReference type="OrthoDB" id="9805232at2"/>
<feature type="transmembrane region" description="Helical" evidence="10">
    <location>
        <begin position="176"/>
        <end position="197"/>
    </location>
</feature>
<sequence length="482" mass="53467">MESVVAEKPPLLDESRGNWWTRPAGAKEVLYVALPLVVSSLSWTVMTFVDRVFLKWESGVAMAAAFSASTLWFALLCLPLGICMYCATFVSQYYGNHQYSKVGPAVWQGAWISLALTPLMMLAIPLAPFVFGLAGHEPDVQNLEIRYFQILCYGIPAMLLAQAFSAFYAGRGKTRMVMCVDSGVAILNLVLDYFWIFGKAGFPAAGIDGAGWATVTSLWVKAAIYFLLLTQQRHRREFHSLHWAFDGDLFRRVLYYGAPSGFQLVIDVLGFTIFIMLVGRLGAVEAEATSMAFSIATLAFMPIWGFAQAVSILVGQHLGENRDDLSARATWTLLQISLCYMSFISALYLFVPGLFLAPFFGSIEAASTQEQVWNLSVNLLRFVAAYNLLDATLMVFVSAIKGAGDTPFVLKVSGIMASTMAFASWMAVEVWHLGIYGCWALLTCWVWTVGIIFCLRFLSGKWRKMRVIEQKAFDPALEPVQP</sequence>